<keyword evidence="2" id="KW-0378">Hydrolase</keyword>
<name>A0ABQ5TFM0_9BACI</name>
<dbReference type="Gene3D" id="3.60.15.10">
    <property type="entry name" value="Ribonuclease Z/Hydroxyacylglutathione hydrolase-like"/>
    <property type="match status" value="1"/>
</dbReference>
<dbReference type="InterPro" id="IPR036866">
    <property type="entry name" value="RibonucZ/Hydroxyglut_hydro"/>
</dbReference>
<dbReference type="SMART" id="SM00849">
    <property type="entry name" value="Lactamase_B"/>
    <property type="match status" value="1"/>
</dbReference>
<dbReference type="InterPro" id="IPR001279">
    <property type="entry name" value="Metallo-B-lactamas"/>
</dbReference>
<dbReference type="RefSeq" id="WP_017795235.1">
    <property type="nucleotide sequence ID" value="NZ_BSKO01000001.1"/>
</dbReference>
<protein>
    <submittedName>
        <fullName evidence="2">MBL fold hydrolase</fullName>
    </submittedName>
</protein>
<accession>A0ABQ5TFM0</accession>
<dbReference type="PANTHER" id="PTHR23131">
    <property type="entry name" value="ENDORIBONUCLEASE LACTB2"/>
    <property type="match status" value="1"/>
</dbReference>
<reference evidence="2 3" key="1">
    <citation type="submission" date="2023-02" db="EMBL/GenBank/DDBJ databases">
        <title>Oceanobacillus kimchii IFOP_LL358 isolated form Alexandrium catenella lab strain.</title>
        <authorList>
            <person name="Gajardo G."/>
            <person name="Ueki S."/>
            <person name="Maruyama F."/>
        </authorList>
    </citation>
    <scope>NUCLEOTIDE SEQUENCE [LARGE SCALE GENOMIC DNA]</scope>
    <source>
        <strain evidence="2 3">IFOP_LL358</strain>
    </source>
</reference>
<dbReference type="EMBL" id="BSKO01000001">
    <property type="protein sequence ID" value="GLO64394.1"/>
    <property type="molecule type" value="Genomic_DNA"/>
</dbReference>
<dbReference type="Proteomes" id="UP001275436">
    <property type="component" value="Unassembled WGS sequence"/>
</dbReference>
<dbReference type="InterPro" id="IPR050662">
    <property type="entry name" value="Sec-metab_biosynth-thioest"/>
</dbReference>
<dbReference type="PANTHER" id="PTHR23131:SF4">
    <property type="entry name" value="METALLO-BETA-LACTAMASE SUPERFAMILY POTEIN"/>
    <property type="match status" value="1"/>
</dbReference>
<proteinExistence type="predicted"/>
<comment type="caution">
    <text evidence="2">The sequence shown here is derived from an EMBL/GenBank/DDBJ whole genome shotgun (WGS) entry which is preliminary data.</text>
</comment>
<evidence type="ECO:0000313" key="2">
    <source>
        <dbReference type="EMBL" id="GLO64394.1"/>
    </source>
</evidence>
<evidence type="ECO:0000259" key="1">
    <source>
        <dbReference type="SMART" id="SM00849"/>
    </source>
</evidence>
<dbReference type="Pfam" id="PF00753">
    <property type="entry name" value="Lactamase_B"/>
    <property type="match status" value="1"/>
</dbReference>
<dbReference type="GO" id="GO:0016787">
    <property type="term" value="F:hydrolase activity"/>
    <property type="evidence" value="ECO:0007669"/>
    <property type="project" value="UniProtKB-KW"/>
</dbReference>
<dbReference type="SUPFAM" id="SSF56281">
    <property type="entry name" value="Metallo-hydrolase/oxidoreductase"/>
    <property type="match status" value="1"/>
</dbReference>
<gene>
    <name evidence="2" type="ORF">MACH08_01780</name>
</gene>
<sequence>MLEIYDKENITCVEMTAPKMSKVFVFLVDGMLVDTGPQRFEPELIDFYKNITFDSVILTHNHEDHTGTAPWIQENLNVPIYLHSKGIELCFEDTPYPKYRQLTWGVREPFKPVAVKDTVQSRKKEWEVIYTPGHANDHICLLHKQSGTLFSGDLFVTPKTKVIMRDESIPQIINSIRTILTYDIGSLFCCHAGYVPDGKEKLKQKLDYLENLYGEIKVLHEKGSSINEIHSKLFPKSYSIISVSSGEWDSLHIVTSIVNDLR</sequence>
<feature type="domain" description="Metallo-beta-lactamase" evidence="1">
    <location>
        <begin position="22"/>
        <end position="191"/>
    </location>
</feature>
<evidence type="ECO:0000313" key="3">
    <source>
        <dbReference type="Proteomes" id="UP001275436"/>
    </source>
</evidence>
<organism evidence="2 3">
    <name type="scientific">Oceanobacillus kimchii</name>
    <dbReference type="NCBI Taxonomy" id="746691"/>
    <lineage>
        <taxon>Bacteria</taxon>
        <taxon>Bacillati</taxon>
        <taxon>Bacillota</taxon>
        <taxon>Bacilli</taxon>
        <taxon>Bacillales</taxon>
        <taxon>Bacillaceae</taxon>
        <taxon>Oceanobacillus</taxon>
    </lineage>
</organism>
<keyword evidence="3" id="KW-1185">Reference proteome</keyword>